<dbReference type="InterPro" id="IPR001387">
    <property type="entry name" value="Cro/C1-type_HTH"/>
</dbReference>
<proteinExistence type="predicted"/>
<dbReference type="CDD" id="cd00093">
    <property type="entry name" value="HTH_XRE"/>
    <property type="match status" value="1"/>
</dbReference>
<keyword evidence="3" id="KW-1185">Reference proteome</keyword>
<sequence length="82" mass="9088">MKIKLKDVNKFKSLLMISGYSQRAYARAIGISEPYANQIANGTRNPGPEIAKNTADLLGVKFEDIFFIDYACKSEQSEGQAI</sequence>
<evidence type="ECO:0000259" key="1">
    <source>
        <dbReference type="PROSITE" id="PS50943"/>
    </source>
</evidence>
<dbReference type="PROSITE" id="PS50943">
    <property type="entry name" value="HTH_CROC1"/>
    <property type="match status" value="1"/>
</dbReference>
<dbReference type="SMART" id="SM00530">
    <property type="entry name" value="HTH_XRE"/>
    <property type="match status" value="1"/>
</dbReference>
<organism evidence="2 3">
    <name type="scientific">Cerasibacillus quisquiliarum</name>
    <dbReference type="NCBI Taxonomy" id="227865"/>
    <lineage>
        <taxon>Bacteria</taxon>
        <taxon>Bacillati</taxon>
        <taxon>Bacillota</taxon>
        <taxon>Bacilli</taxon>
        <taxon>Bacillales</taxon>
        <taxon>Bacillaceae</taxon>
        <taxon>Cerasibacillus</taxon>
    </lineage>
</organism>
<reference evidence="2 3" key="1">
    <citation type="submission" date="2019-07" db="EMBL/GenBank/DDBJ databases">
        <title>Whole genome shotgun sequence of Cerasibacillus quisquiliarum NBRC 102429.</title>
        <authorList>
            <person name="Hosoyama A."/>
            <person name="Uohara A."/>
            <person name="Ohji S."/>
            <person name="Ichikawa N."/>
        </authorList>
    </citation>
    <scope>NUCLEOTIDE SEQUENCE [LARGE SCALE GENOMIC DNA]</scope>
    <source>
        <strain evidence="2 3">NBRC 102429</strain>
    </source>
</reference>
<dbReference type="GO" id="GO:0003677">
    <property type="term" value="F:DNA binding"/>
    <property type="evidence" value="ECO:0007669"/>
    <property type="project" value="InterPro"/>
</dbReference>
<dbReference type="Gene3D" id="1.10.260.40">
    <property type="entry name" value="lambda repressor-like DNA-binding domains"/>
    <property type="match status" value="1"/>
</dbReference>
<gene>
    <name evidence="2" type="ORF">CQU01_05150</name>
</gene>
<evidence type="ECO:0000313" key="3">
    <source>
        <dbReference type="Proteomes" id="UP000321491"/>
    </source>
</evidence>
<dbReference type="SUPFAM" id="SSF47413">
    <property type="entry name" value="lambda repressor-like DNA-binding domains"/>
    <property type="match status" value="1"/>
</dbReference>
<dbReference type="Proteomes" id="UP000321491">
    <property type="component" value="Unassembled WGS sequence"/>
</dbReference>
<dbReference type="InterPro" id="IPR010982">
    <property type="entry name" value="Lambda_DNA-bd_dom_sf"/>
</dbReference>
<name>A0A511UUL2_9BACI</name>
<comment type="caution">
    <text evidence="2">The sequence shown here is derived from an EMBL/GenBank/DDBJ whole genome shotgun (WGS) entry which is preliminary data.</text>
</comment>
<dbReference type="RefSeq" id="WP_170226590.1">
    <property type="nucleotide sequence ID" value="NZ_BJXW01000007.1"/>
</dbReference>
<evidence type="ECO:0000313" key="2">
    <source>
        <dbReference type="EMBL" id="GEN30277.1"/>
    </source>
</evidence>
<dbReference type="Pfam" id="PF01381">
    <property type="entry name" value="HTH_3"/>
    <property type="match status" value="1"/>
</dbReference>
<dbReference type="AlphaFoldDB" id="A0A511UUL2"/>
<protein>
    <recommendedName>
        <fullName evidence="1">HTH cro/C1-type domain-containing protein</fullName>
    </recommendedName>
</protein>
<accession>A0A511UUL2</accession>
<feature type="domain" description="HTH cro/C1-type" evidence="1">
    <location>
        <begin position="19"/>
        <end position="65"/>
    </location>
</feature>
<dbReference type="EMBL" id="BJXW01000007">
    <property type="protein sequence ID" value="GEN30277.1"/>
    <property type="molecule type" value="Genomic_DNA"/>
</dbReference>